<dbReference type="InParanoid" id="A0A369K0T0"/>
<dbReference type="InterPro" id="IPR050223">
    <property type="entry name" value="D-isomer_2-hydroxyacid_DH"/>
</dbReference>
<feature type="domain" description="D-isomer specific 2-hydroxyacid dehydrogenase NAD-binding" evidence="5">
    <location>
        <begin position="595"/>
        <end position="769"/>
    </location>
</feature>
<sequence length="1042" mass="117920">MTPDSRITQTLQFFLIFYVAIAVLYTTNILFVAPMRAGLSILLYHPMMSSRSIWPSYPSRTNVTSGKKGNRPGVSRAHGIDSQFPEFSGGKVSWNSSDLALEYGLGSIKPVLVDDSLVLSKSFANSMRPSRIIPYFYRASGNFDEDDITITTLVTSNRFHAFSRLVERYQGPISVTIHVRNTTTHIRETLRSLQALYAASDSMATFVDVHLVIDSFDRQFNTWRNIARLFARTDYVMMLDVDFYICTDFRTAVRRNKLAMDKLRSGHSAFVIPAFEYVKYAEGTLLNIVKSKRIGMFHASWAPGHNSTDYDRYYTAPPGDIYKVTHYQSAYEPYVILKKEGPPWCDERFVGYGGNKAACLFEMYISGMSFYVLADHFIIHQNHRYEEIVRKNERKYNRKLYSEFKEEICFRFKSAFSLVFFPTEDSIQISHEIPGEQPYEHNARPRFLPSQRTSSKPRFNFGKPINQIQQENDMAPKILICGRIVWAHDDVKELLGDIADVIYLDSPNRSDFLAGFRPGGKYADVVGIYRENTSAKFIGVFDKEIIDGLSPSVKWIAHNGAGYDPVDAHACVARGIYLSNTPGAVDDATATTALYLLISTLRQYSIAERSLRALKWKPAGLSAKTHDITGRTLAILGLGGIGLRLAELVEGFPMRVIYHSRSKVENAPSYCEYFENVEEMLAQTDVLSVHVPLRADTVGLVGEKWIRALKPGAIIINTARGKVIDEDAMIRALEDGHLASVGLDVFPNEPEVNPRLLEFPQLTLLPHMGTENQDSQRKMEVRALTNLKDFLTTGMGKDLVVEFKNAPKGGANLRDTPPASEISDDGSAKGLLESMQQMLSGIDRSFQNFNEQSEIFNASVEPKMDITFDIRDLRKKLRDHSKAQDQQIRQAKKTIRHDFSRQISARLRNDIQDQIRKEISSQVKEQVDLQIQDHIPVPLKQQAVDNVKQISEIKVSLANSEARTRNSSIRATSLDEPLAPILKLDGTMSDLFPADLRSLFSYDLAMTKALVKDFELMEDEGLETNFNKFMRHIGIDFQLLNM</sequence>
<name>A0A369K0T0_HYPMA</name>
<feature type="domain" description="D-isomer specific 2-hydroxyacid dehydrogenase catalytic" evidence="4">
    <location>
        <begin position="488"/>
        <end position="797"/>
    </location>
</feature>
<dbReference type="InterPro" id="IPR006140">
    <property type="entry name" value="D-isomer_DH_NAD-bd"/>
</dbReference>
<dbReference type="InterPro" id="IPR006139">
    <property type="entry name" value="D-isomer_2_OHA_DH_cat_dom"/>
</dbReference>
<dbReference type="AlphaFoldDB" id="A0A369K0T0"/>
<dbReference type="Pfam" id="PF02826">
    <property type="entry name" value="2-Hacid_dh_C"/>
    <property type="match status" value="1"/>
</dbReference>
<dbReference type="GO" id="GO:0051287">
    <property type="term" value="F:NAD binding"/>
    <property type="evidence" value="ECO:0007669"/>
    <property type="project" value="InterPro"/>
</dbReference>
<organism evidence="6 7">
    <name type="scientific">Hypsizygus marmoreus</name>
    <name type="common">White beech mushroom</name>
    <name type="synonym">Agaricus marmoreus</name>
    <dbReference type="NCBI Taxonomy" id="39966"/>
    <lineage>
        <taxon>Eukaryota</taxon>
        <taxon>Fungi</taxon>
        <taxon>Dikarya</taxon>
        <taxon>Basidiomycota</taxon>
        <taxon>Agaricomycotina</taxon>
        <taxon>Agaricomycetes</taxon>
        <taxon>Agaricomycetidae</taxon>
        <taxon>Agaricales</taxon>
        <taxon>Tricholomatineae</taxon>
        <taxon>Lyophyllaceae</taxon>
        <taxon>Hypsizygus</taxon>
    </lineage>
</organism>
<evidence type="ECO:0000313" key="6">
    <source>
        <dbReference type="EMBL" id="RDB25334.1"/>
    </source>
</evidence>
<dbReference type="PROSITE" id="PS00671">
    <property type="entry name" value="D_2_HYDROXYACID_DH_3"/>
    <property type="match status" value="1"/>
</dbReference>
<evidence type="ECO:0000259" key="5">
    <source>
        <dbReference type="Pfam" id="PF02826"/>
    </source>
</evidence>
<dbReference type="Gene3D" id="3.40.50.720">
    <property type="entry name" value="NAD(P)-binding Rossmann-like Domain"/>
    <property type="match status" value="2"/>
</dbReference>
<accession>A0A369K0T0</accession>
<keyword evidence="3" id="KW-0812">Transmembrane</keyword>
<evidence type="ECO:0000256" key="2">
    <source>
        <dbReference type="ARBA" id="ARBA00023002"/>
    </source>
</evidence>
<keyword evidence="7" id="KW-1185">Reference proteome</keyword>
<dbReference type="InterPro" id="IPR029044">
    <property type="entry name" value="Nucleotide-diphossugar_trans"/>
</dbReference>
<keyword evidence="2" id="KW-0560">Oxidoreductase</keyword>
<dbReference type="Gene3D" id="3.90.550.10">
    <property type="entry name" value="Spore Coat Polysaccharide Biosynthesis Protein SpsA, Chain A"/>
    <property type="match status" value="1"/>
</dbReference>
<evidence type="ECO:0000256" key="3">
    <source>
        <dbReference type="SAM" id="Phobius"/>
    </source>
</evidence>
<dbReference type="CDD" id="cd12168">
    <property type="entry name" value="Mand_dh_like"/>
    <property type="match status" value="1"/>
</dbReference>
<dbReference type="InterPro" id="IPR029753">
    <property type="entry name" value="D-isomer_DH_CS"/>
</dbReference>
<evidence type="ECO:0000313" key="7">
    <source>
        <dbReference type="Proteomes" id="UP000076154"/>
    </source>
</evidence>
<dbReference type="Pfam" id="PF00389">
    <property type="entry name" value="2-Hacid_dh"/>
    <property type="match status" value="1"/>
</dbReference>
<reference evidence="6" key="1">
    <citation type="submission" date="2018-04" db="EMBL/GenBank/DDBJ databases">
        <title>Whole genome sequencing of Hypsizygus marmoreus.</title>
        <authorList>
            <person name="Choi I.-G."/>
            <person name="Min B."/>
            <person name="Kim J.-G."/>
            <person name="Kim S."/>
            <person name="Oh Y.-L."/>
            <person name="Kong W.-S."/>
            <person name="Park H."/>
            <person name="Jeong J."/>
            <person name="Song E.-S."/>
        </authorList>
    </citation>
    <scope>NUCLEOTIDE SEQUENCE [LARGE SCALE GENOMIC DNA]</scope>
    <source>
        <strain evidence="6">51987-8</strain>
    </source>
</reference>
<dbReference type="InterPro" id="IPR029752">
    <property type="entry name" value="D-isomer_DH_CS1"/>
</dbReference>
<comment type="caution">
    <text evidence="6">The sequence shown here is derived from an EMBL/GenBank/DDBJ whole genome shotgun (WGS) entry which is preliminary data.</text>
</comment>
<dbReference type="Proteomes" id="UP000076154">
    <property type="component" value="Unassembled WGS sequence"/>
</dbReference>
<comment type="similarity">
    <text evidence="1">Belongs to the D-isomer specific 2-hydroxyacid dehydrogenase family.</text>
</comment>
<keyword evidence="3" id="KW-0472">Membrane</keyword>
<dbReference type="STRING" id="39966.A0A369K0T0"/>
<dbReference type="OrthoDB" id="411524at2759"/>
<dbReference type="SUPFAM" id="SSF52283">
    <property type="entry name" value="Formate/glycerate dehydrogenase catalytic domain-like"/>
    <property type="match status" value="1"/>
</dbReference>
<dbReference type="GO" id="GO:0005829">
    <property type="term" value="C:cytosol"/>
    <property type="evidence" value="ECO:0007669"/>
    <property type="project" value="TreeGrafter"/>
</dbReference>
<protein>
    <submittedName>
        <fullName evidence="6">2-hydroxyacid dehydrogenase UNK4.10</fullName>
    </submittedName>
</protein>
<evidence type="ECO:0000259" key="4">
    <source>
        <dbReference type="Pfam" id="PF00389"/>
    </source>
</evidence>
<evidence type="ECO:0000256" key="1">
    <source>
        <dbReference type="ARBA" id="ARBA00005854"/>
    </source>
</evidence>
<feature type="transmembrane region" description="Helical" evidence="3">
    <location>
        <begin position="12"/>
        <end position="33"/>
    </location>
</feature>
<dbReference type="PANTHER" id="PTHR10996:SF257">
    <property type="entry name" value="GLYOXYLATE REDUCTASE 1"/>
    <property type="match status" value="1"/>
</dbReference>
<dbReference type="PROSITE" id="PS00065">
    <property type="entry name" value="D_2_HYDROXYACID_DH_1"/>
    <property type="match status" value="1"/>
</dbReference>
<proteinExistence type="inferred from homology"/>
<dbReference type="SUPFAM" id="SSF51735">
    <property type="entry name" value="NAD(P)-binding Rossmann-fold domains"/>
    <property type="match status" value="1"/>
</dbReference>
<dbReference type="GO" id="GO:0016618">
    <property type="term" value="F:hydroxypyruvate reductase [NAD(P)H] activity"/>
    <property type="evidence" value="ECO:0007669"/>
    <property type="project" value="TreeGrafter"/>
</dbReference>
<dbReference type="InterPro" id="IPR036291">
    <property type="entry name" value="NAD(P)-bd_dom_sf"/>
</dbReference>
<dbReference type="GO" id="GO:0030267">
    <property type="term" value="F:glyoxylate reductase (NADPH) activity"/>
    <property type="evidence" value="ECO:0007669"/>
    <property type="project" value="TreeGrafter"/>
</dbReference>
<keyword evidence="3" id="KW-1133">Transmembrane helix</keyword>
<dbReference type="Pfam" id="PF13896">
    <property type="entry name" value="Glyco_transf_49"/>
    <property type="match status" value="2"/>
</dbReference>
<dbReference type="SUPFAM" id="SSF53448">
    <property type="entry name" value="Nucleotide-diphospho-sugar transferases"/>
    <property type="match status" value="1"/>
</dbReference>
<gene>
    <name evidence="6" type="ORF">Hypma_007566</name>
</gene>
<dbReference type="PANTHER" id="PTHR10996">
    <property type="entry name" value="2-HYDROXYACID DEHYDROGENASE-RELATED"/>
    <property type="match status" value="1"/>
</dbReference>
<dbReference type="EMBL" id="LUEZ02000041">
    <property type="protein sequence ID" value="RDB25334.1"/>
    <property type="molecule type" value="Genomic_DNA"/>
</dbReference>